<proteinExistence type="predicted"/>
<keyword evidence="2" id="KW-1185">Reference proteome</keyword>
<reference evidence="2" key="1">
    <citation type="journal article" date="2023" name="Nat. Plants">
        <title>Single-cell RNA sequencing provides a high-resolution roadmap for understanding the multicellular compartmentation of specialized metabolism.</title>
        <authorList>
            <person name="Sun S."/>
            <person name="Shen X."/>
            <person name="Li Y."/>
            <person name="Li Y."/>
            <person name="Wang S."/>
            <person name="Li R."/>
            <person name="Zhang H."/>
            <person name="Shen G."/>
            <person name="Guo B."/>
            <person name="Wei J."/>
            <person name="Xu J."/>
            <person name="St-Pierre B."/>
            <person name="Chen S."/>
            <person name="Sun C."/>
        </authorList>
    </citation>
    <scope>NUCLEOTIDE SEQUENCE [LARGE SCALE GENOMIC DNA]</scope>
</reference>
<gene>
    <name evidence="1" type="ORF">M9H77_29246</name>
</gene>
<dbReference type="Proteomes" id="UP001060085">
    <property type="component" value="Linkage Group LG06"/>
</dbReference>
<name>A0ACC0AKE3_CATRO</name>
<protein>
    <submittedName>
        <fullName evidence="1">Uncharacterized protein</fullName>
    </submittedName>
</protein>
<dbReference type="EMBL" id="CM044706">
    <property type="protein sequence ID" value="KAI5660453.1"/>
    <property type="molecule type" value="Genomic_DNA"/>
</dbReference>
<accession>A0ACC0AKE3</accession>
<comment type="caution">
    <text evidence="1">The sequence shown here is derived from an EMBL/GenBank/DDBJ whole genome shotgun (WGS) entry which is preliminary data.</text>
</comment>
<sequence>MSSLSRELVFLILQFLDEEKFKETVHKLEQESGFFFNMKYFEDEVHNGNWDEVEKYLSGFTKVDDNRYSMKIFFEIRKQKYLEALDKQDRTKAVEILVKDLKVFSSFNEELFKEITQLLTLENFRENEQLSKYGDTKSARAIMLVELKKLIEANPLFRDKLQFPSLKNSRLRTLINQSLNWQHQLCKDPRPNPDIKTLFVDHSCGQPNGARAPSPASNRLLGSVPKAGGFPPLGIHGPFQPTAAPVPTPLAGWMSNPPSVSHPAVSGGPLGLGAPPVPAVLKHPRTPPTSSSVEYPPGDSDQLSKRTRPISLTIEVNRPSRALPESLTGLSHCQPFSASDDLPKTVVRTLNQGSNPMSMDFHPHQHTLLLVGTNVGDIGLWEVGSRERLVLKNFKVWDLSSCSMPLQAALVKDPHVSVNRVIWSPDGSLFGVAYSRHIVQIYSYHGHDDVRQHLEIDGHVGGVNDLAFSHPNKQLCVITCGDDRTIKVWDATTGTRQYTFEGHEAPVYSVCPHYKENIQFIFSTALDGKIKAWLYDNLGSRVDYDAPGRWCTTMAYSADGTRLFSCGTSKDGESHIVEWNESEGAVKRAYQGFRKRSLGVVQFDTTKNRFLAAGDDFSIKFWDMDNIQLLTSIDADGGLPASPRIRFNKDGSLLAVSANENGIKILANNDGLRLLKTVENLSYDASRAETVKKPTVNPISAAATSSAGLADRVASVVSISGTNGETRNLGEVKPRITEETNDKSKLWKVKEINEPSQCRALKLPENVRVTKISRLIYTNSGGAILALASNAVHLLWKWQRSDRNSGGKATASVSPQLWQPASGILMTNDVADTNPEEAIHCFALSKNDSYVMSASGGKISLFNMMTFKTMTTFMPPPPAATYLAFHPQDNNIIAIGMDDSTIQIYNVRVDEVKSKLKGHAKRITGLAFSHVLNVLVSSGADAQLCVWNSDGWEKQKSRFLQLPAGRTSSPQSDTRVQFHQDQVHFLVVHETQLAIFETTKLDCLKQWLPRESAAPISHATFSCDSQLVYASFFDASVCVFTAAHLHVLCRINPSAYLSNNISSNIHPLVIAAHPQEPNQFAIGLSDGGVHVFEPLESEGKWGVPPPAENGSPGSLAAASSGAQDSDQAQR</sequence>
<evidence type="ECO:0000313" key="2">
    <source>
        <dbReference type="Proteomes" id="UP001060085"/>
    </source>
</evidence>
<organism evidence="1 2">
    <name type="scientific">Catharanthus roseus</name>
    <name type="common">Madagascar periwinkle</name>
    <name type="synonym">Vinca rosea</name>
    <dbReference type="NCBI Taxonomy" id="4058"/>
    <lineage>
        <taxon>Eukaryota</taxon>
        <taxon>Viridiplantae</taxon>
        <taxon>Streptophyta</taxon>
        <taxon>Embryophyta</taxon>
        <taxon>Tracheophyta</taxon>
        <taxon>Spermatophyta</taxon>
        <taxon>Magnoliopsida</taxon>
        <taxon>eudicotyledons</taxon>
        <taxon>Gunneridae</taxon>
        <taxon>Pentapetalae</taxon>
        <taxon>asterids</taxon>
        <taxon>lamiids</taxon>
        <taxon>Gentianales</taxon>
        <taxon>Apocynaceae</taxon>
        <taxon>Rauvolfioideae</taxon>
        <taxon>Vinceae</taxon>
        <taxon>Catharanthinae</taxon>
        <taxon>Catharanthus</taxon>
    </lineage>
</organism>
<evidence type="ECO:0000313" key="1">
    <source>
        <dbReference type="EMBL" id="KAI5660453.1"/>
    </source>
</evidence>